<organism evidence="1 2">
    <name type="scientific">Polarella glacialis</name>
    <name type="common">Dinoflagellate</name>
    <dbReference type="NCBI Taxonomy" id="89957"/>
    <lineage>
        <taxon>Eukaryota</taxon>
        <taxon>Sar</taxon>
        <taxon>Alveolata</taxon>
        <taxon>Dinophyceae</taxon>
        <taxon>Suessiales</taxon>
        <taxon>Suessiaceae</taxon>
        <taxon>Polarella</taxon>
    </lineage>
</organism>
<feature type="non-terminal residue" evidence="1">
    <location>
        <position position="136"/>
    </location>
</feature>
<dbReference type="Proteomes" id="UP000626109">
    <property type="component" value="Unassembled WGS sequence"/>
</dbReference>
<reference evidence="1" key="1">
    <citation type="submission" date="2021-02" db="EMBL/GenBank/DDBJ databases">
        <authorList>
            <person name="Dougan E. K."/>
            <person name="Rhodes N."/>
            <person name="Thang M."/>
            <person name="Chan C."/>
        </authorList>
    </citation>
    <scope>NUCLEOTIDE SEQUENCE</scope>
</reference>
<accession>A0A813IL04</accession>
<dbReference type="EMBL" id="CAJNNW010010585">
    <property type="protein sequence ID" value="CAE8652250.1"/>
    <property type="molecule type" value="Genomic_DNA"/>
</dbReference>
<sequence length="136" mass="15022">VLSLYSDRLIPTVGELQQRLREQGVGFAQIRSSLASAARRPDLFRLVPPLCSGQPGESSLPVVLLRSTPPWFKGFCLSRRVPSPSREELSVSCQSEPDESVWRALEEFLVKHQIVKHRAGLPPALPGSVHEAAVEM</sequence>
<evidence type="ECO:0000313" key="1">
    <source>
        <dbReference type="EMBL" id="CAE8652250.1"/>
    </source>
</evidence>
<gene>
    <name evidence="1" type="ORF">PGLA2088_LOCUS9561</name>
</gene>
<comment type="caution">
    <text evidence="1">The sequence shown here is derived from an EMBL/GenBank/DDBJ whole genome shotgun (WGS) entry which is preliminary data.</text>
</comment>
<evidence type="ECO:0000313" key="2">
    <source>
        <dbReference type="Proteomes" id="UP000626109"/>
    </source>
</evidence>
<name>A0A813IL04_POLGL</name>
<dbReference type="AlphaFoldDB" id="A0A813IL04"/>
<protein>
    <submittedName>
        <fullName evidence="1">Uncharacterized protein</fullName>
    </submittedName>
</protein>
<feature type="non-terminal residue" evidence="1">
    <location>
        <position position="1"/>
    </location>
</feature>
<proteinExistence type="predicted"/>